<dbReference type="Gene3D" id="3.40.1190.10">
    <property type="entry name" value="Mur-like, catalytic domain"/>
    <property type="match status" value="1"/>
</dbReference>
<keyword evidence="7" id="KW-0547">Nucleotide-binding</keyword>
<gene>
    <name evidence="7" type="primary">murE</name>
    <name evidence="12" type="ordered locus">RPC_2189</name>
</gene>
<keyword evidence="3 7" id="KW-0133">Cell shape</keyword>
<keyword evidence="7" id="KW-0067">ATP-binding</keyword>
<feature type="binding site" evidence="7">
    <location>
        <position position="408"/>
    </location>
    <ligand>
        <name>meso-2,6-diaminopimelate</name>
        <dbReference type="ChEBI" id="CHEBI:57791"/>
    </ligand>
</feature>
<dbReference type="InterPro" id="IPR013221">
    <property type="entry name" value="Mur_ligase_cen"/>
</dbReference>
<comment type="pathway">
    <text evidence="7 8">Cell wall biogenesis; peptidoglycan biosynthesis.</text>
</comment>
<evidence type="ECO:0000256" key="5">
    <source>
        <dbReference type="ARBA" id="ARBA00023306"/>
    </source>
</evidence>
<dbReference type="UniPathway" id="UPA00219"/>
<dbReference type="SUPFAM" id="SSF63418">
    <property type="entry name" value="MurE/MurF N-terminal domain"/>
    <property type="match status" value="1"/>
</dbReference>
<dbReference type="EMBL" id="CP000301">
    <property type="protein sequence ID" value="ABD87743.1"/>
    <property type="molecule type" value="Genomic_DNA"/>
</dbReference>
<comment type="subcellular location">
    <subcellularLocation>
        <location evidence="7 8">Cytoplasm</location>
    </subcellularLocation>
</comment>
<dbReference type="GO" id="GO:0008360">
    <property type="term" value="P:regulation of cell shape"/>
    <property type="evidence" value="ECO:0007669"/>
    <property type="project" value="UniProtKB-KW"/>
</dbReference>
<keyword evidence="2 7" id="KW-0132">Cell division</keyword>
<evidence type="ECO:0000256" key="6">
    <source>
        <dbReference type="ARBA" id="ARBA00023316"/>
    </source>
</evidence>
<dbReference type="InterPro" id="IPR000713">
    <property type="entry name" value="Mur_ligase_N"/>
</dbReference>
<keyword evidence="7" id="KW-0460">Magnesium</keyword>
<evidence type="ECO:0000259" key="10">
    <source>
        <dbReference type="Pfam" id="PF02875"/>
    </source>
</evidence>
<dbReference type="KEGG" id="rpc:RPC_2189"/>
<keyword evidence="6 7" id="KW-0961">Cell wall biogenesis/degradation</keyword>
<feature type="domain" description="Mur ligase central" evidence="11">
    <location>
        <begin position="131"/>
        <end position="337"/>
    </location>
</feature>
<dbReference type="AlphaFoldDB" id="Q216E3"/>
<dbReference type="InterPro" id="IPR036615">
    <property type="entry name" value="Mur_ligase_C_dom_sf"/>
</dbReference>
<dbReference type="PANTHER" id="PTHR23135:SF4">
    <property type="entry name" value="UDP-N-ACETYLMURAMOYL-L-ALANYL-D-GLUTAMATE--2,6-DIAMINOPIMELATE LIGASE MURE HOMOLOG, CHLOROPLASTIC"/>
    <property type="match status" value="1"/>
</dbReference>
<dbReference type="EC" id="6.3.2.13" evidence="7"/>
<feature type="binding site" evidence="7">
    <location>
        <begin position="432"/>
        <end position="435"/>
    </location>
    <ligand>
        <name>meso-2,6-diaminopimelate</name>
        <dbReference type="ChEBI" id="CHEBI:57791"/>
    </ligand>
</feature>
<dbReference type="InterPro" id="IPR036565">
    <property type="entry name" value="Mur-like_cat_sf"/>
</dbReference>
<dbReference type="GO" id="GO:0051301">
    <property type="term" value="P:cell division"/>
    <property type="evidence" value="ECO:0007669"/>
    <property type="project" value="UniProtKB-KW"/>
</dbReference>
<dbReference type="Gene3D" id="3.40.1390.10">
    <property type="entry name" value="MurE/MurF, N-terminal domain"/>
    <property type="match status" value="1"/>
</dbReference>
<sequence length="511" mass="53245">MRRGLVALKAPGPLDVGCSNAPDWINMKLRELFSDDVAIAAEASEIEVRGVASDSRAVLSGEVFFALAGANTDGARYIDQAIANGAVAVVGEQFPDSDHRVALVRVANPRRALALAAARMFPRQPATIAAVTGTSGKTSVAAFTRQIWQRLGFAAASIGTIGLVTPQRSVYGSLTTPDPIALHREIDQIAGEGVTHLALEASSHGLDQFRLDGVRVSAAGFTNLSRDHMDYHPDVAHYLAAKLRLFTDLVIDGGAAVISADHEHSEAVIAAARARGLRLITVGRNGNRQDGIRLIGATIDGFAQRLTVEFRGRERGLRLPLVGEFQIENALVAAGLAIGTGGDAEQVFAALQHLEGAKGRLELVGDRNGAPIFVDYAHKPDALAKALQALRPYAKRKLIVVFGAGGDRDAGKRPLMGAIATGLADSVIVTDDNPRSEDPAAIRAAIMAAAGGAVEIGDRAEAIRTAIGALQSGDALLIAGKGHETGQIIGGRVLPFSDHEAAAAALSSSAA</sequence>
<dbReference type="InterPro" id="IPR005761">
    <property type="entry name" value="UDP-N-AcMur-Glu-dNH2Pim_ligase"/>
</dbReference>
<feature type="short sequence motif" description="Meso-diaminopimelate recognition motif" evidence="7">
    <location>
        <begin position="432"/>
        <end position="435"/>
    </location>
</feature>
<dbReference type="GO" id="GO:0005737">
    <property type="term" value="C:cytoplasm"/>
    <property type="evidence" value="ECO:0007669"/>
    <property type="project" value="UniProtKB-SubCell"/>
</dbReference>
<dbReference type="GO" id="GO:0000287">
    <property type="term" value="F:magnesium ion binding"/>
    <property type="evidence" value="ECO:0007669"/>
    <property type="project" value="UniProtKB-UniRule"/>
</dbReference>
<comment type="function">
    <text evidence="7">Catalyzes the addition of meso-diaminopimelic acid to the nucleotide precursor UDP-N-acetylmuramoyl-L-alanyl-D-glutamate (UMAG) in the biosynthesis of bacterial cell-wall peptidoglycan.</text>
</comment>
<keyword evidence="5 7" id="KW-0131">Cell cycle</keyword>
<comment type="similarity">
    <text evidence="1 7">Belongs to the MurCDEF family. MurE subfamily.</text>
</comment>
<dbReference type="NCBIfam" id="NF001124">
    <property type="entry name" value="PRK00139.1-2"/>
    <property type="match status" value="1"/>
</dbReference>
<evidence type="ECO:0000256" key="8">
    <source>
        <dbReference type="RuleBase" id="RU004135"/>
    </source>
</evidence>
<evidence type="ECO:0000259" key="9">
    <source>
        <dbReference type="Pfam" id="PF01225"/>
    </source>
</evidence>
<feature type="binding site" evidence="7">
    <location>
        <position position="210"/>
    </location>
    <ligand>
        <name>UDP-N-acetyl-alpha-D-muramoyl-L-alanyl-D-glutamate</name>
        <dbReference type="ChEBI" id="CHEBI:83900"/>
    </ligand>
</feature>
<accession>Q216E3</accession>
<feature type="binding site" evidence="7">
    <location>
        <position position="484"/>
    </location>
    <ligand>
        <name>meso-2,6-diaminopimelate</name>
        <dbReference type="ChEBI" id="CHEBI:57791"/>
    </ligand>
</feature>
<keyword evidence="4 7" id="KW-0573">Peptidoglycan synthesis</keyword>
<evidence type="ECO:0000259" key="11">
    <source>
        <dbReference type="Pfam" id="PF08245"/>
    </source>
</evidence>
<dbReference type="NCBIfam" id="NF001126">
    <property type="entry name" value="PRK00139.1-4"/>
    <property type="match status" value="1"/>
</dbReference>
<dbReference type="GO" id="GO:0005524">
    <property type="term" value="F:ATP binding"/>
    <property type="evidence" value="ECO:0007669"/>
    <property type="project" value="UniProtKB-UniRule"/>
</dbReference>
<proteinExistence type="inferred from homology"/>
<dbReference type="InterPro" id="IPR004101">
    <property type="entry name" value="Mur_ligase_C"/>
</dbReference>
<evidence type="ECO:0000256" key="2">
    <source>
        <dbReference type="ARBA" id="ARBA00022618"/>
    </source>
</evidence>
<dbReference type="GO" id="GO:0071555">
    <property type="term" value="P:cell wall organization"/>
    <property type="evidence" value="ECO:0007669"/>
    <property type="project" value="UniProtKB-KW"/>
</dbReference>
<evidence type="ECO:0000313" key="12">
    <source>
        <dbReference type="EMBL" id="ABD87743.1"/>
    </source>
</evidence>
<dbReference type="STRING" id="316056.RPC_2189"/>
<dbReference type="GO" id="GO:0009252">
    <property type="term" value="P:peptidoglycan biosynthetic process"/>
    <property type="evidence" value="ECO:0007669"/>
    <property type="project" value="UniProtKB-UniRule"/>
</dbReference>
<feature type="binding site" evidence="7">
    <location>
        <position position="55"/>
    </location>
    <ligand>
        <name>UDP-N-acetyl-alpha-D-muramoyl-L-alanyl-D-glutamate</name>
        <dbReference type="ChEBI" id="CHEBI:83900"/>
    </ligand>
</feature>
<dbReference type="Pfam" id="PF02875">
    <property type="entry name" value="Mur_ligase_C"/>
    <property type="match status" value="1"/>
</dbReference>
<feature type="binding site" evidence="7">
    <location>
        <begin position="133"/>
        <end position="139"/>
    </location>
    <ligand>
        <name>ATP</name>
        <dbReference type="ChEBI" id="CHEBI:30616"/>
    </ligand>
</feature>
<protein>
    <recommendedName>
        <fullName evidence="7">UDP-N-acetylmuramoyl-L-alanyl-D-glutamate--2,6-diaminopimelate ligase</fullName>
        <ecNumber evidence="7">6.3.2.13</ecNumber>
    </recommendedName>
    <alternativeName>
        <fullName evidence="7">Meso-A2pm-adding enzyme</fullName>
    </alternativeName>
    <alternativeName>
        <fullName evidence="7">Meso-diaminopimelate-adding enzyme</fullName>
    </alternativeName>
    <alternativeName>
        <fullName evidence="7">UDP-MurNAc-L-Ala-D-Glu:meso-diaminopimelate ligase</fullName>
    </alternativeName>
    <alternativeName>
        <fullName evidence="7">UDP-MurNAc-tripeptide synthetase</fullName>
    </alternativeName>
    <alternativeName>
        <fullName evidence="7">UDP-N-acetylmuramyl-tripeptide synthetase</fullName>
    </alternativeName>
</protein>
<dbReference type="eggNOG" id="COG0769">
    <property type="taxonomic scope" value="Bacteria"/>
</dbReference>
<reference evidence="12" key="1">
    <citation type="submission" date="2006-03" db="EMBL/GenBank/DDBJ databases">
        <title>Complete sequence of Rhodopseudomonas palustris BisB18.</title>
        <authorList>
            <consortium name="US DOE Joint Genome Institute"/>
            <person name="Copeland A."/>
            <person name="Lucas S."/>
            <person name="Lapidus A."/>
            <person name="Barry K."/>
            <person name="Detter J.C."/>
            <person name="Glavina del Rio T."/>
            <person name="Hammon N."/>
            <person name="Israni S."/>
            <person name="Dalin E."/>
            <person name="Tice H."/>
            <person name="Pitluck S."/>
            <person name="Chain P."/>
            <person name="Malfatti S."/>
            <person name="Shin M."/>
            <person name="Vergez L."/>
            <person name="Schmutz J."/>
            <person name="Larimer F."/>
            <person name="Land M."/>
            <person name="Hauser L."/>
            <person name="Pelletier D.A."/>
            <person name="Kyrpides N."/>
            <person name="Anderson I."/>
            <person name="Oda Y."/>
            <person name="Harwood C.S."/>
            <person name="Richardson P."/>
        </authorList>
    </citation>
    <scope>NUCLEOTIDE SEQUENCE [LARGE SCALE GENOMIC DNA]</scope>
    <source>
        <strain evidence="12">BisB18</strain>
    </source>
</reference>
<keyword evidence="7" id="KW-0963">Cytoplasm</keyword>
<feature type="binding site" evidence="7">
    <location>
        <begin position="175"/>
        <end position="176"/>
    </location>
    <ligand>
        <name>UDP-N-acetyl-alpha-D-muramoyl-L-alanyl-D-glutamate</name>
        <dbReference type="ChEBI" id="CHEBI:83900"/>
    </ligand>
</feature>
<evidence type="ECO:0000256" key="3">
    <source>
        <dbReference type="ARBA" id="ARBA00022960"/>
    </source>
</evidence>
<feature type="modified residue" description="N6-carboxylysine" evidence="7">
    <location>
        <position position="242"/>
    </location>
</feature>
<feature type="domain" description="Mur ligase C-terminal" evidence="10">
    <location>
        <begin position="359"/>
        <end position="482"/>
    </location>
</feature>
<organism evidence="12">
    <name type="scientific">Rhodopseudomonas palustris (strain BisB18)</name>
    <dbReference type="NCBI Taxonomy" id="316056"/>
    <lineage>
        <taxon>Bacteria</taxon>
        <taxon>Pseudomonadati</taxon>
        <taxon>Pseudomonadota</taxon>
        <taxon>Alphaproteobacteria</taxon>
        <taxon>Hyphomicrobiales</taxon>
        <taxon>Nitrobacteraceae</taxon>
        <taxon>Rhodopseudomonas</taxon>
    </lineage>
</organism>
<dbReference type="Gene3D" id="3.90.190.20">
    <property type="entry name" value="Mur ligase, C-terminal domain"/>
    <property type="match status" value="1"/>
</dbReference>
<evidence type="ECO:0000256" key="7">
    <source>
        <dbReference type="HAMAP-Rule" id="MF_00208"/>
    </source>
</evidence>
<feature type="domain" description="Mur ligase N-terminal catalytic" evidence="9">
    <location>
        <begin position="48"/>
        <end position="95"/>
    </location>
</feature>
<comment type="catalytic activity">
    <reaction evidence="7">
        <text>UDP-N-acetyl-alpha-D-muramoyl-L-alanyl-D-glutamate + meso-2,6-diaminopimelate + ATP = UDP-N-acetyl-alpha-D-muramoyl-L-alanyl-gamma-D-glutamyl-meso-2,6-diaminopimelate + ADP + phosphate + H(+)</text>
        <dbReference type="Rhea" id="RHEA:23676"/>
        <dbReference type="ChEBI" id="CHEBI:15378"/>
        <dbReference type="ChEBI" id="CHEBI:30616"/>
        <dbReference type="ChEBI" id="CHEBI:43474"/>
        <dbReference type="ChEBI" id="CHEBI:57791"/>
        <dbReference type="ChEBI" id="CHEBI:83900"/>
        <dbReference type="ChEBI" id="CHEBI:83905"/>
        <dbReference type="ChEBI" id="CHEBI:456216"/>
        <dbReference type="EC" id="6.3.2.13"/>
    </reaction>
</comment>
<dbReference type="HOGENOM" id="CLU_022291_3_1_5"/>
<dbReference type="SUPFAM" id="SSF53623">
    <property type="entry name" value="MurD-like peptide ligases, catalytic domain"/>
    <property type="match status" value="1"/>
</dbReference>
<evidence type="ECO:0000256" key="4">
    <source>
        <dbReference type="ARBA" id="ARBA00022984"/>
    </source>
</evidence>
<dbReference type="HAMAP" id="MF_00208">
    <property type="entry name" value="MurE"/>
    <property type="match status" value="1"/>
</dbReference>
<keyword evidence="7 12" id="KW-0436">Ligase</keyword>
<comment type="PTM">
    <text evidence="7">Carboxylation is probably crucial for Mg(2+) binding and, consequently, for the gamma-phosphate positioning of ATP.</text>
</comment>
<dbReference type="Pfam" id="PF01225">
    <property type="entry name" value="Mur_ligase"/>
    <property type="match status" value="1"/>
</dbReference>
<dbReference type="PANTHER" id="PTHR23135">
    <property type="entry name" value="MUR LIGASE FAMILY MEMBER"/>
    <property type="match status" value="1"/>
</dbReference>
<feature type="binding site" evidence="7">
    <location>
        <position position="208"/>
    </location>
    <ligand>
        <name>UDP-N-acetyl-alpha-D-muramoyl-L-alanyl-D-glutamate</name>
        <dbReference type="ChEBI" id="CHEBI:83900"/>
    </ligand>
</feature>
<feature type="binding site" evidence="7">
    <location>
        <position position="202"/>
    </location>
    <ligand>
        <name>UDP-N-acetyl-alpha-D-muramoyl-L-alanyl-D-glutamate</name>
        <dbReference type="ChEBI" id="CHEBI:83900"/>
    </ligand>
</feature>
<feature type="binding site" evidence="7">
    <location>
        <position position="480"/>
    </location>
    <ligand>
        <name>meso-2,6-diaminopimelate</name>
        <dbReference type="ChEBI" id="CHEBI:57791"/>
    </ligand>
</feature>
<dbReference type="NCBIfam" id="TIGR01085">
    <property type="entry name" value="murE"/>
    <property type="match status" value="1"/>
</dbReference>
<evidence type="ECO:0000256" key="1">
    <source>
        <dbReference type="ARBA" id="ARBA00005898"/>
    </source>
</evidence>
<comment type="cofactor">
    <cofactor evidence="7">
        <name>Mg(2+)</name>
        <dbReference type="ChEBI" id="CHEBI:18420"/>
    </cofactor>
</comment>
<name>Q216E3_RHOPB</name>
<dbReference type="SUPFAM" id="SSF53244">
    <property type="entry name" value="MurD-like peptide ligases, peptide-binding domain"/>
    <property type="match status" value="1"/>
</dbReference>
<dbReference type="Pfam" id="PF08245">
    <property type="entry name" value="Mur_ligase_M"/>
    <property type="match status" value="1"/>
</dbReference>
<comment type="caution">
    <text evidence="7">Lacks conserved residue(s) required for the propagation of feature annotation.</text>
</comment>
<dbReference type="GO" id="GO:0008765">
    <property type="term" value="F:UDP-N-acetylmuramoylalanyl-D-glutamate-2,6-diaminopimelate ligase activity"/>
    <property type="evidence" value="ECO:0007669"/>
    <property type="project" value="UniProtKB-UniRule"/>
</dbReference>
<dbReference type="InterPro" id="IPR035911">
    <property type="entry name" value="MurE/MurF_N"/>
</dbReference>